<feature type="repeat" description="Filamin" evidence="3">
    <location>
        <begin position="46"/>
        <end position="138"/>
    </location>
</feature>
<dbReference type="STRING" id="75743.A0A401Q7Q0"/>
<dbReference type="PANTHER" id="PTHR38537:SF8">
    <property type="entry name" value="FILAMIN-A"/>
    <property type="match status" value="1"/>
</dbReference>
<feature type="non-terminal residue" evidence="4">
    <location>
        <position position="254"/>
    </location>
</feature>
<accession>A0A401Q7Q0</accession>
<dbReference type="PROSITE" id="PS50194">
    <property type="entry name" value="FILAMIN_REPEAT"/>
    <property type="match status" value="3"/>
</dbReference>
<dbReference type="InterPro" id="IPR013783">
    <property type="entry name" value="Ig-like_fold"/>
</dbReference>
<dbReference type="InterPro" id="IPR014756">
    <property type="entry name" value="Ig_E-set"/>
</dbReference>
<evidence type="ECO:0000256" key="1">
    <source>
        <dbReference type="ARBA" id="ARBA00009238"/>
    </source>
</evidence>
<comment type="similarity">
    <text evidence="1">Belongs to the filamin family.</text>
</comment>
<dbReference type="InterPro" id="IPR001298">
    <property type="entry name" value="Filamin/ABP280_rpt"/>
</dbReference>
<dbReference type="SMART" id="SM00557">
    <property type="entry name" value="IG_FLMN"/>
    <property type="match status" value="2"/>
</dbReference>
<dbReference type="Proteomes" id="UP000288216">
    <property type="component" value="Unassembled WGS sequence"/>
</dbReference>
<reference evidence="4 5" key="1">
    <citation type="journal article" date="2018" name="Nat. Ecol. Evol.">
        <title>Shark genomes provide insights into elasmobranch evolution and the origin of vertebrates.</title>
        <authorList>
            <person name="Hara Y"/>
            <person name="Yamaguchi K"/>
            <person name="Onimaru K"/>
            <person name="Kadota M"/>
            <person name="Koyanagi M"/>
            <person name="Keeley SD"/>
            <person name="Tatsumi K"/>
            <person name="Tanaka K"/>
            <person name="Motone F"/>
            <person name="Kageyama Y"/>
            <person name="Nozu R"/>
            <person name="Adachi N"/>
            <person name="Nishimura O"/>
            <person name="Nakagawa R"/>
            <person name="Tanegashima C"/>
            <person name="Kiyatake I"/>
            <person name="Matsumoto R"/>
            <person name="Murakumo K"/>
            <person name="Nishida K"/>
            <person name="Terakita A"/>
            <person name="Kuratani S"/>
            <person name="Sato K"/>
            <person name="Hyodo S Kuraku.S."/>
        </authorList>
    </citation>
    <scope>NUCLEOTIDE SEQUENCE [LARGE SCALE GENOMIC DNA]</scope>
</reference>
<evidence type="ECO:0000256" key="3">
    <source>
        <dbReference type="PROSITE-ProRule" id="PRU00087"/>
    </source>
</evidence>
<evidence type="ECO:0000313" key="5">
    <source>
        <dbReference type="Proteomes" id="UP000288216"/>
    </source>
</evidence>
<dbReference type="OMA" id="AGMENKF"/>
<sequence>MREPLKREESAAFGVPKSPRHLGVHAIDVAYNDSPVPNSPFRVPVTEGCDSSRVRAFGPGLDGGIANKPNKFTVETRNAGTGGLGLAVEGPSEAKITCKDNKDGSCLVEYVPYEPGTYDVIITYGGQQIRGSPFKVPVTDTVDPTKVKCLGQGLGNNVRANVPQSFTVDTSKAGAAPLNVSVVGPKGKPRKANIRDNHDGTYTVSYIPAMTGRYTILIKYGGDEIPYSPYRVRALPTGDASKCTVTVSIGGHGL</sequence>
<protein>
    <submittedName>
        <fullName evidence="4">Uncharacterized protein</fullName>
    </submittedName>
</protein>
<dbReference type="Pfam" id="PF00630">
    <property type="entry name" value="Filamin"/>
    <property type="match status" value="2"/>
</dbReference>
<evidence type="ECO:0000256" key="2">
    <source>
        <dbReference type="ARBA" id="ARBA00022737"/>
    </source>
</evidence>
<feature type="repeat" description="Filamin" evidence="3">
    <location>
        <begin position="1"/>
        <end position="45"/>
    </location>
</feature>
<proteinExistence type="inferred from homology"/>
<dbReference type="InterPro" id="IPR044801">
    <property type="entry name" value="Filamin"/>
</dbReference>
<dbReference type="Gene3D" id="2.60.40.10">
    <property type="entry name" value="Immunoglobulins"/>
    <property type="match status" value="3"/>
</dbReference>
<dbReference type="FunFam" id="2.60.40.10:FF:000001">
    <property type="entry name" value="Filamin-C isoform b"/>
    <property type="match status" value="1"/>
</dbReference>
<evidence type="ECO:0000313" key="4">
    <source>
        <dbReference type="EMBL" id="GCB81393.1"/>
    </source>
</evidence>
<keyword evidence="2" id="KW-0677">Repeat</keyword>
<keyword evidence="5" id="KW-1185">Reference proteome</keyword>
<dbReference type="GO" id="GO:0051015">
    <property type="term" value="F:actin filament binding"/>
    <property type="evidence" value="ECO:0007669"/>
    <property type="project" value="InterPro"/>
</dbReference>
<name>A0A401Q7Q0_SCYTO</name>
<dbReference type="InterPro" id="IPR017868">
    <property type="entry name" value="Filamin/ABP280_repeat-like"/>
</dbReference>
<dbReference type="PANTHER" id="PTHR38537">
    <property type="entry name" value="JITTERBUG, ISOFORM N"/>
    <property type="match status" value="1"/>
</dbReference>
<dbReference type="GO" id="GO:0030036">
    <property type="term" value="P:actin cytoskeleton organization"/>
    <property type="evidence" value="ECO:0007669"/>
    <property type="project" value="InterPro"/>
</dbReference>
<gene>
    <name evidence="4" type="ORF">scyTo_0022168</name>
</gene>
<dbReference type="EMBL" id="BFAA01021483">
    <property type="protein sequence ID" value="GCB81393.1"/>
    <property type="molecule type" value="Genomic_DNA"/>
</dbReference>
<dbReference type="SUPFAM" id="SSF81296">
    <property type="entry name" value="E set domains"/>
    <property type="match status" value="2"/>
</dbReference>
<dbReference type="OrthoDB" id="5334309at2759"/>
<organism evidence="4 5">
    <name type="scientific">Scyliorhinus torazame</name>
    <name type="common">Cloudy catshark</name>
    <name type="synonym">Catulus torazame</name>
    <dbReference type="NCBI Taxonomy" id="75743"/>
    <lineage>
        <taxon>Eukaryota</taxon>
        <taxon>Metazoa</taxon>
        <taxon>Chordata</taxon>
        <taxon>Craniata</taxon>
        <taxon>Vertebrata</taxon>
        <taxon>Chondrichthyes</taxon>
        <taxon>Elasmobranchii</taxon>
        <taxon>Galeomorphii</taxon>
        <taxon>Galeoidea</taxon>
        <taxon>Carcharhiniformes</taxon>
        <taxon>Scyliorhinidae</taxon>
        <taxon>Scyliorhinus</taxon>
    </lineage>
</organism>
<comment type="caution">
    <text evidence="4">The sequence shown here is derived from an EMBL/GenBank/DDBJ whole genome shotgun (WGS) entry which is preliminary data.</text>
</comment>
<dbReference type="FunFam" id="2.60.40.10:FF:000140">
    <property type="entry name" value="FiLamiN (Actin binding protein) homolog"/>
    <property type="match status" value="1"/>
</dbReference>
<dbReference type="AlphaFoldDB" id="A0A401Q7Q0"/>
<feature type="repeat" description="Filamin" evidence="3">
    <location>
        <begin position="139"/>
        <end position="234"/>
    </location>
</feature>